<sequence>MDDQRLAHALAIGLMRKALAIIDEHKGSAAGAQLQHAIDCALVEDPLGPEEHISPDEAVLMVAIPLEEPHGHRLEHQASGG</sequence>
<reference evidence="1 2" key="1">
    <citation type="submission" date="2018-07" db="EMBL/GenBank/DDBJ databases">
        <title>a novel species of Sphingomonas isolated from the rhizosphere soil of Araceae plant.</title>
        <authorList>
            <person name="Zhiyong W."/>
            <person name="Qinglan Z."/>
            <person name="Zhiwei F."/>
            <person name="Ding X."/>
            <person name="Gejiao W."/>
            <person name="Shixue Z."/>
        </authorList>
    </citation>
    <scope>NUCLEOTIDE SEQUENCE [LARGE SCALE GENOMIC DNA]</scope>
    <source>
        <strain evidence="1 2">WZY 27</strain>
    </source>
</reference>
<evidence type="ECO:0000313" key="2">
    <source>
        <dbReference type="Proteomes" id="UP000253918"/>
    </source>
</evidence>
<protein>
    <submittedName>
        <fullName evidence="1">Uncharacterized protein</fullName>
    </submittedName>
</protein>
<organism evidence="1 2">
    <name type="scientific">Sphingomonas aracearum</name>
    <dbReference type="NCBI Taxonomy" id="2283317"/>
    <lineage>
        <taxon>Bacteria</taxon>
        <taxon>Pseudomonadati</taxon>
        <taxon>Pseudomonadota</taxon>
        <taxon>Alphaproteobacteria</taxon>
        <taxon>Sphingomonadales</taxon>
        <taxon>Sphingomonadaceae</taxon>
        <taxon>Sphingomonas</taxon>
    </lineage>
</organism>
<accession>A0A369VSS8</accession>
<dbReference type="AlphaFoldDB" id="A0A369VSS8"/>
<comment type="caution">
    <text evidence="1">The sequence shown here is derived from an EMBL/GenBank/DDBJ whole genome shotgun (WGS) entry which is preliminary data.</text>
</comment>
<dbReference type="RefSeq" id="WP_114688904.1">
    <property type="nucleotide sequence ID" value="NZ_QQNB01000005.1"/>
</dbReference>
<gene>
    <name evidence="1" type="ORF">DVW87_16450</name>
</gene>
<name>A0A369VSS8_9SPHN</name>
<dbReference type="Proteomes" id="UP000253918">
    <property type="component" value="Unassembled WGS sequence"/>
</dbReference>
<dbReference type="EMBL" id="QQNB01000005">
    <property type="protein sequence ID" value="RDE04230.1"/>
    <property type="molecule type" value="Genomic_DNA"/>
</dbReference>
<evidence type="ECO:0000313" key="1">
    <source>
        <dbReference type="EMBL" id="RDE04230.1"/>
    </source>
</evidence>
<proteinExistence type="predicted"/>
<keyword evidence="2" id="KW-1185">Reference proteome</keyword>